<gene>
    <name evidence="1" type="ORF">BE08_20110</name>
</gene>
<evidence type="ECO:0000313" key="1">
    <source>
        <dbReference type="EMBL" id="KYF50731.1"/>
    </source>
</evidence>
<dbReference type="AlphaFoldDB" id="A0A150P534"/>
<dbReference type="Proteomes" id="UP000075420">
    <property type="component" value="Unassembled WGS sequence"/>
</dbReference>
<dbReference type="EMBL" id="JELY01003098">
    <property type="protein sequence ID" value="KYF50731.1"/>
    <property type="molecule type" value="Genomic_DNA"/>
</dbReference>
<evidence type="ECO:0000313" key="2">
    <source>
        <dbReference type="Proteomes" id="UP000075420"/>
    </source>
</evidence>
<name>A0A150P534_SORCE</name>
<evidence type="ECO:0008006" key="3">
    <source>
        <dbReference type="Google" id="ProtNLM"/>
    </source>
</evidence>
<proteinExistence type="predicted"/>
<sequence length="161" mass="18450">MRVVIRRSTETRTGISVVKTAGAIETFNVLGNRIHMIDSVHCKHDVLTHRWFGEVFDEEIKEVLGGHFVDAFIESKCTKILADLSQWSTSWDGVNDFLRDDVMPRLAAAGMRHLAVFVKRDMPPEDDANRFALERFENAIENVNASFFSEHEALEWLKTRS</sequence>
<reference evidence="1 2" key="1">
    <citation type="submission" date="2014-02" db="EMBL/GenBank/DDBJ databases">
        <title>The small core and large imbalanced accessory genome model reveals a collaborative survival strategy of Sorangium cellulosum strains in nature.</title>
        <authorList>
            <person name="Han K."/>
            <person name="Peng R."/>
            <person name="Blom J."/>
            <person name="Li Y.-Z."/>
        </authorList>
    </citation>
    <scope>NUCLEOTIDE SEQUENCE [LARGE SCALE GENOMIC DNA]</scope>
    <source>
        <strain evidence="1 2">So0157-25</strain>
    </source>
</reference>
<accession>A0A150P534</accession>
<protein>
    <recommendedName>
        <fullName evidence="3">STAS/SEC14 domain-containing protein</fullName>
    </recommendedName>
</protein>
<comment type="caution">
    <text evidence="1">The sequence shown here is derived from an EMBL/GenBank/DDBJ whole genome shotgun (WGS) entry which is preliminary data.</text>
</comment>
<organism evidence="1 2">
    <name type="scientific">Sorangium cellulosum</name>
    <name type="common">Polyangium cellulosum</name>
    <dbReference type="NCBI Taxonomy" id="56"/>
    <lineage>
        <taxon>Bacteria</taxon>
        <taxon>Pseudomonadati</taxon>
        <taxon>Myxococcota</taxon>
        <taxon>Polyangia</taxon>
        <taxon>Polyangiales</taxon>
        <taxon>Polyangiaceae</taxon>
        <taxon>Sorangium</taxon>
    </lineage>
</organism>